<reference evidence="2" key="1">
    <citation type="submission" date="2021-02" db="EMBL/GenBank/DDBJ databases">
        <authorList>
            <person name="Nowell W R."/>
        </authorList>
    </citation>
    <scope>NUCLEOTIDE SEQUENCE</scope>
</reference>
<dbReference type="Proteomes" id="UP000663832">
    <property type="component" value="Unassembled WGS sequence"/>
</dbReference>
<gene>
    <name evidence="1" type="ORF">BJG266_LOCUS44985</name>
    <name evidence="2" type="ORF">BJG266_LOCUS44987</name>
    <name evidence="3" type="ORF">QVE165_LOCUS61958</name>
    <name evidence="4" type="ORF">QVE165_LOCUS61960</name>
</gene>
<evidence type="ECO:0000313" key="1">
    <source>
        <dbReference type="EMBL" id="CAF1532174.1"/>
    </source>
</evidence>
<evidence type="ECO:0000313" key="2">
    <source>
        <dbReference type="EMBL" id="CAF1532200.1"/>
    </source>
</evidence>
<feature type="non-terminal residue" evidence="2">
    <location>
        <position position="1"/>
    </location>
</feature>
<dbReference type="EMBL" id="CAJNOI010003891">
    <property type="protein sequence ID" value="CAF1532200.1"/>
    <property type="molecule type" value="Genomic_DNA"/>
</dbReference>
<proteinExistence type="predicted"/>
<sequence length="46" mass="5501">MLPTDDVTVVVDTSSFDRQRHKHYHHFDTNNNNPTMDYFFINSDDI</sequence>
<organism evidence="2 6">
    <name type="scientific">Adineta steineri</name>
    <dbReference type="NCBI Taxonomy" id="433720"/>
    <lineage>
        <taxon>Eukaryota</taxon>
        <taxon>Metazoa</taxon>
        <taxon>Spiralia</taxon>
        <taxon>Gnathifera</taxon>
        <taxon>Rotifera</taxon>
        <taxon>Eurotatoria</taxon>
        <taxon>Bdelloidea</taxon>
        <taxon>Adinetida</taxon>
        <taxon>Adinetidae</taxon>
        <taxon>Adineta</taxon>
    </lineage>
</organism>
<accession>A0A815VLY9</accession>
<dbReference type="AlphaFoldDB" id="A0A815VLY9"/>
<evidence type="ECO:0000313" key="4">
    <source>
        <dbReference type="EMBL" id="CAF1654084.1"/>
    </source>
</evidence>
<name>A0A815VLY9_9BILA</name>
<dbReference type="Proteomes" id="UP000663877">
    <property type="component" value="Unassembled WGS sequence"/>
</dbReference>
<evidence type="ECO:0000313" key="5">
    <source>
        <dbReference type="Proteomes" id="UP000663832"/>
    </source>
</evidence>
<keyword evidence="5" id="KW-1185">Reference proteome</keyword>
<comment type="caution">
    <text evidence="2">The sequence shown here is derived from an EMBL/GenBank/DDBJ whole genome shotgun (WGS) entry which is preliminary data.</text>
</comment>
<dbReference type="EMBL" id="CAJNOI010003890">
    <property type="protein sequence ID" value="CAF1532174.1"/>
    <property type="molecule type" value="Genomic_DNA"/>
</dbReference>
<evidence type="ECO:0000313" key="3">
    <source>
        <dbReference type="EMBL" id="CAF1654073.1"/>
    </source>
</evidence>
<dbReference type="EMBL" id="CAJNOM010004257">
    <property type="protein sequence ID" value="CAF1654073.1"/>
    <property type="molecule type" value="Genomic_DNA"/>
</dbReference>
<dbReference type="EMBL" id="CAJNOM010004259">
    <property type="protein sequence ID" value="CAF1654084.1"/>
    <property type="molecule type" value="Genomic_DNA"/>
</dbReference>
<protein>
    <submittedName>
        <fullName evidence="2">Uncharacterized protein</fullName>
    </submittedName>
</protein>
<evidence type="ECO:0000313" key="6">
    <source>
        <dbReference type="Proteomes" id="UP000663877"/>
    </source>
</evidence>